<keyword evidence="3" id="KW-1185">Reference proteome</keyword>
<accession>A0ABX8RF02</accession>
<dbReference type="Proteomes" id="UP000694257">
    <property type="component" value="Chromosome"/>
</dbReference>
<dbReference type="EMBL" id="CP078145">
    <property type="protein sequence ID" value="QXN88183.1"/>
    <property type="molecule type" value="Genomic_DNA"/>
</dbReference>
<dbReference type="RefSeq" id="WP_218469066.1">
    <property type="nucleotide sequence ID" value="NZ_BAABJN010000008.1"/>
</dbReference>
<protein>
    <submittedName>
        <fullName evidence="2">Uncharacterized protein</fullName>
    </submittedName>
</protein>
<evidence type="ECO:0000313" key="2">
    <source>
        <dbReference type="EMBL" id="QXN88183.1"/>
    </source>
</evidence>
<gene>
    <name evidence="2" type="ORF">KV110_21435</name>
</gene>
<feature type="region of interest" description="Disordered" evidence="1">
    <location>
        <begin position="18"/>
        <end position="38"/>
    </location>
</feature>
<evidence type="ECO:0000313" key="3">
    <source>
        <dbReference type="Proteomes" id="UP000694257"/>
    </source>
</evidence>
<organism evidence="2 3">
    <name type="scientific">Nocardia iowensis</name>
    <dbReference type="NCBI Taxonomy" id="204891"/>
    <lineage>
        <taxon>Bacteria</taxon>
        <taxon>Bacillati</taxon>
        <taxon>Actinomycetota</taxon>
        <taxon>Actinomycetes</taxon>
        <taxon>Mycobacteriales</taxon>
        <taxon>Nocardiaceae</taxon>
        <taxon>Nocardia</taxon>
    </lineage>
</organism>
<sequence length="63" mass="6679">MTRDTTQTVTTVEVVLPPRPRLRPGRRGPDTDPGGCSNSLSEVAEAMRLAESGTVVGKVVLES</sequence>
<reference evidence="2 3" key="1">
    <citation type="submission" date="2021-07" db="EMBL/GenBank/DDBJ databases">
        <title>Whole Genome Sequence of Nocardia Iowensis.</title>
        <authorList>
            <person name="Lamm A."/>
            <person name="Collins-Fairclough A.M."/>
            <person name="Bunk B."/>
            <person name="Sproer C."/>
        </authorList>
    </citation>
    <scope>NUCLEOTIDE SEQUENCE [LARGE SCALE GENOMIC DNA]</scope>
    <source>
        <strain evidence="2 3">NRRL 5646</strain>
    </source>
</reference>
<name>A0ABX8RF02_NOCIO</name>
<proteinExistence type="predicted"/>
<evidence type="ECO:0000256" key="1">
    <source>
        <dbReference type="SAM" id="MobiDB-lite"/>
    </source>
</evidence>